<evidence type="ECO:0000313" key="2">
    <source>
        <dbReference type="EMBL" id="KAA1129434.1"/>
    </source>
</evidence>
<feature type="compositionally biased region" description="Basic residues" evidence="1">
    <location>
        <begin position="1"/>
        <end position="12"/>
    </location>
</feature>
<dbReference type="Proteomes" id="UP000325313">
    <property type="component" value="Unassembled WGS sequence"/>
</dbReference>
<gene>
    <name evidence="2" type="ORF">PGTUg99_002631</name>
</gene>
<feature type="region of interest" description="Disordered" evidence="1">
    <location>
        <begin position="1"/>
        <end position="30"/>
    </location>
</feature>
<proteinExistence type="predicted"/>
<protein>
    <submittedName>
        <fullName evidence="2">Uncharacterized protein</fullName>
    </submittedName>
</protein>
<name>A0A5B0RY09_PUCGR</name>
<comment type="caution">
    <text evidence="2">The sequence shown here is derived from an EMBL/GenBank/DDBJ whole genome shotgun (WGS) entry which is preliminary data.</text>
</comment>
<sequence length="143" mass="15813">MALKKSEKKSKKNSTPILKNLEHPPGGSPEEVMRTVVVVPEARAGAIITKAPLCNRWVATSRLQREASGLKRCITNKRTVIGICIPLEVGGSRCHTALPQPSISWALFLGGLVQPFPAKTRANPFYQESIHATYKPRERIQYP</sequence>
<evidence type="ECO:0000256" key="1">
    <source>
        <dbReference type="SAM" id="MobiDB-lite"/>
    </source>
</evidence>
<organism evidence="2 3">
    <name type="scientific">Puccinia graminis f. sp. tritici</name>
    <dbReference type="NCBI Taxonomy" id="56615"/>
    <lineage>
        <taxon>Eukaryota</taxon>
        <taxon>Fungi</taxon>
        <taxon>Dikarya</taxon>
        <taxon>Basidiomycota</taxon>
        <taxon>Pucciniomycotina</taxon>
        <taxon>Pucciniomycetes</taxon>
        <taxon>Pucciniales</taxon>
        <taxon>Pucciniaceae</taxon>
        <taxon>Puccinia</taxon>
    </lineage>
</organism>
<reference evidence="2 3" key="1">
    <citation type="submission" date="2019-05" db="EMBL/GenBank/DDBJ databases">
        <title>Emergence of the Ug99 lineage of the wheat stem rust pathogen through somatic hybridization.</title>
        <authorList>
            <person name="Li F."/>
            <person name="Upadhyaya N.M."/>
            <person name="Sperschneider J."/>
            <person name="Matny O."/>
            <person name="Nguyen-Phuc H."/>
            <person name="Mago R."/>
            <person name="Raley C."/>
            <person name="Miller M.E."/>
            <person name="Silverstein K.A.T."/>
            <person name="Henningsen E."/>
            <person name="Hirsch C.D."/>
            <person name="Visser B."/>
            <person name="Pretorius Z.A."/>
            <person name="Steffenson B.J."/>
            <person name="Schwessinger B."/>
            <person name="Dodds P.N."/>
            <person name="Figueroa M."/>
        </authorList>
    </citation>
    <scope>NUCLEOTIDE SEQUENCE [LARGE SCALE GENOMIC DNA]</scope>
    <source>
        <strain evidence="2 3">Ug99</strain>
    </source>
</reference>
<accession>A0A5B0RY09</accession>
<dbReference type="AlphaFoldDB" id="A0A5B0RY09"/>
<evidence type="ECO:0000313" key="3">
    <source>
        <dbReference type="Proteomes" id="UP000325313"/>
    </source>
</evidence>
<dbReference type="EMBL" id="VDEP01000136">
    <property type="protein sequence ID" value="KAA1129434.1"/>
    <property type="molecule type" value="Genomic_DNA"/>
</dbReference>